<dbReference type="EMBL" id="DVJQ01000056">
    <property type="protein sequence ID" value="HIS74686.1"/>
    <property type="molecule type" value="Genomic_DNA"/>
</dbReference>
<evidence type="ECO:0000313" key="12">
    <source>
        <dbReference type="EMBL" id="HIS74686.1"/>
    </source>
</evidence>
<keyword evidence="12" id="KW-0969">Cilium</keyword>
<keyword evidence="5" id="KW-1003">Cell membrane</keyword>
<dbReference type="InterPro" id="IPR012823">
    <property type="entry name" value="Flagell_FliJ"/>
</dbReference>
<proteinExistence type="inferred from homology"/>
<dbReference type="Pfam" id="PF02050">
    <property type="entry name" value="FliJ"/>
    <property type="match status" value="1"/>
</dbReference>
<dbReference type="GO" id="GO:0009288">
    <property type="term" value="C:bacterial-type flagellum"/>
    <property type="evidence" value="ECO:0007669"/>
    <property type="project" value="InterPro"/>
</dbReference>
<dbReference type="Proteomes" id="UP000886865">
    <property type="component" value="Unassembled WGS sequence"/>
</dbReference>
<evidence type="ECO:0000256" key="8">
    <source>
        <dbReference type="ARBA" id="ARBA00022927"/>
    </source>
</evidence>
<name>A0A9D1FIW7_9BACT</name>
<comment type="caution">
    <text evidence="12">The sequence shown here is derived from an EMBL/GenBank/DDBJ whole genome shotgun (WGS) entry which is preliminary data.</text>
</comment>
<keyword evidence="12" id="KW-0282">Flagellum</keyword>
<keyword evidence="11" id="KW-0175">Coiled coil</keyword>
<keyword evidence="4" id="KW-0813">Transport</keyword>
<dbReference type="GO" id="GO:0006935">
    <property type="term" value="P:chemotaxis"/>
    <property type="evidence" value="ECO:0007669"/>
    <property type="project" value="UniProtKB-KW"/>
</dbReference>
<sequence>MRRFTFRLQSILNIREKKLEDERLKLAEIISKLETQKDILLEMNEKKENLEKELSDLLNNQVLDIQFTVNYKGYIKQLSDDIKTQFEVIKRTQSELSEQQKKVSEAYREVKILEKLKEKQYKDFLFEYEQSQIKEIDDITSSRQKKVI</sequence>
<evidence type="ECO:0000256" key="5">
    <source>
        <dbReference type="ARBA" id="ARBA00022475"/>
    </source>
</evidence>
<dbReference type="GO" id="GO:0005886">
    <property type="term" value="C:plasma membrane"/>
    <property type="evidence" value="ECO:0007669"/>
    <property type="project" value="UniProtKB-SubCell"/>
</dbReference>
<evidence type="ECO:0000256" key="4">
    <source>
        <dbReference type="ARBA" id="ARBA00022448"/>
    </source>
</evidence>
<evidence type="ECO:0000256" key="6">
    <source>
        <dbReference type="ARBA" id="ARBA00022500"/>
    </source>
</evidence>
<evidence type="ECO:0000256" key="2">
    <source>
        <dbReference type="ARBA" id="ARBA00010004"/>
    </source>
</evidence>
<comment type="subcellular location">
    <subcellularLocation>
        <location evidence="1">Cell membrane</location>
        <topology evidence="1">Peripheral membrane protein</topology>
        <orientation evidence="1">Cytoplasmic side</orientation>
    </subcellularLocation>
</comment>
<dbReference type="InterPro" id="IPR053716">
    <property type="entry name" value="Flag_assembly_chemotaxis_eff"/>
</dbReference>
<accession>A0A9D1FIW7</accession>
<feature type="coiled-coil region" evidence="11">
    <location>
        <begin position="89"/>
        <end position="116"/>
    </location>
</feature>
<evidence type="ECO:0000256" key="1">
    <source>
        <dbReference type="ARBA" id="ARBA00004413"/>
    </source>
</evidence>
<dbReference type="GO" id="GO:0015031">
    <property type="term" value="P:protein transport"/>
    <property type="evidence" value="ECO:0007669"/>
    <property type="project" value="UniProtKB-KW"/>
</dbReference>
<feature type="coiled-coil region" evidence="11">
    <location>
        <begin position="16"/>
        <end position="60"/>
    </location>
</feature>
<dbReference type="AlphaFoldDB" id="A0A9D1FIW7"/>
<organism evidence="12 13">
    <name type="scientific">Candidatus Galligastranaerophilus intestinavium</name>
    <dbReference type="NCBI Taxonomy" id="2840836"/>
    <lineage>
        <taxon>Bacteria</taxon>
        <taxon>Candidatus Galligastranaerophilus</taxon>
    </lineage>
</organism>
<evidence type="ECO:0000256" key="7">
    <source>
        <dbReference type="ARBA" id="ARBA00022795"/>
    </source>
</evidence>
<evidence type="ECO:0000256" key="11">
    <source>
        <dbReference type="SAM" id="Coils"/>
    </source>
</evidence>
<dbReference type="GO" id="GO:0044781">
    <property type="term" value="P:bacterial-type flagellum organization"/>
    <property type="evidence" value="ECO:0007669"/>
    <property type="project" value="UniProtKB-KW"/>
</dbReference>
<keyword evidence="7" id="KW-1005">Bacterial flagellum biogenesis</keyword>
<keyword evidence="10" id="KW-1006">Bacterial flagellum protein export</keyword>
<reference evidence="12" key="1">
    <citation type="submission" date="2020-10" db="EMBL/GenBank/DDBJ databases">
        <authorList>
            <person name="Gilroy R."/>
        </authorList>
    </citation>
    <scope>NUCLEOTIDE SEQUENCE</scope>
    <source>
        <strain evidence="12">CHK152-2871</strain>
    </source>
</reference>
<comment type="similarity">
    <text evidence="2">Belongs to the FliJ family.</text>
</comment>
<gene>
    <name evidence="12" type="primary">fliJ</name>
    <name evidence="12" type="ORF">IAA86_06670</name>
</gene>
<evidence type="ECO:0000256" key="9">
    <source>
        <dbReference type="ARBA" id="ARBA00023136"/>
    </source>
</evidence>
<evidence type="ECO:0000313" key="13">
    <source>
        <dbReference type="Proteomes" id="UP000886865"/>
    </source>
</evidence>
<keyword evidence="9" id="KW-0472">Membrane</keyword>
<evidence type="ECO:0000256" key="10">
    <source>
        <dbReference type="ARBA" id="ARBA00023225"/>
    </source>
</evidence>
<keyword evidence="6" id="KW-0145">Chemotaxis</keyword>
<reference evidence="12" key="2">
    <citation type="journal article" date="2021" name="PeerJ">
        <title>Extensive microbial diversity within the chicken gut microbiome revealed by metagenomics and culture.</title>
        <authorList>
            <person name="Gilroy R."/>
            <person name="Ravi A."/>
            <person name="Getino M."/>
            <person name="Pursley I."/>
            <person name="Horton D.L."/>
            <person name="Alikhan N.F."/>
            <person name="Baker D."/>
            <person name="Gharbi K."/>
            <person name="Hall N."/>
            <person name="Watson M."/>
            <person name="Adriaenssens E.M."/>
            <person name="Foster-Nyarko E."/>
            <person name="Jarju S."/>
            <person name="Secka A."/>
            <person name="Antonio M."/>
            <person name="Oren A."/>
            <person name="Chaudhuri R.R."/>
            <person name="La Ragione R."/>
            <person name="Hildebrand F."/>
            <person name="Pallen M.J."/>
        </authorList>
    </citation>
    <scope>NUCLEOTIDE SEQUENCE</scope>
    <source>
        <strain evidence="12">CHK152-2871</strain>
    </source>
</reference>
<protein>
    <recommendedName>
        <fullName evidence="3">Flagellar FliJ protein</fullName>
    </recommendedName>
</protein>
<dbReference type="GO" id="GO:0071973">
    <property type="term" value="P:bacterial-type flagellum-dependent cell motility"/>
    <property type="evidence" value="ECO:0007669"/>
    <property type="project" value="InterPro"/>
</dbReference>
<dbReference type="NCBIfam" id="TIGR02473">
    <property type="entry name" value="flagell_FliJ"/>
    <property type="match status" value="1"/>
</dbReference>
<keyword evidence="8" id="KW-0653">Protein transport</keyword>
<dbReference type="Gene3D" id="1.10.287.1700">
    <property type="match status" value="1"/>
</dbReference>
<evidence type="ECO:0000256" key="3">
    <source>
        <dbReference type="ARBA" id="ARBA00020392"/>
    </source>
</evidence>
<keyword evidence="12" id="KW-0966">Cell projection</keyword>